<gene>
    <name evidence="2" type="ORF">C6Y39_17960</name>
</gene>
<protein>
    <submittedName>
        <fullName evidence="2">Anti-sigma factor</fullName>
    </submittedName>
</protein>
<organism evidence="2 3">
    <name type="scientific">Alteromonas gracilis</name>
    <dbReference type="NCBI Taxonomy" id="1479524"/>
    <lineage>
        <taxon>Bacteria</taxon>
        <taxon>Pseudomonadati</taxon>
        <taxon>Pseudomonadota</taxon>
        <taxon>Gammaproteobacteria</taxon>
        <taxon>Alteromonadales</taxon>
        <taxon>Alteromonadaceae</taxon>
        <taxon>Alteromonas/Salinimonas group</taxon>
        <taxon>Alteromonas</taxon>
    </lineage>
</organism>
<dbReference type="Proteomes" id="UP000239539">
    <property type="component" value="Unassembled WGS sequence"/>
</dbReference>
<comment type="caution">
    <text evidence="2">The sequence shown here is derived from an EMBL/GenBank/DDBJ whole genome shotgun (WGS) entry which is preliminary data.</text>
</comment>
<feature type="compositionally biased region" description="Polar residues" evidence="1">
    <location>
        <begin position="89"/>
        <end position="109"/>
    </location>
</feature>
<feature type="region of interest" description="Disordered" evidence="1">
    <location>
        <begin position="79"/>
        <end position="116"/>
    </location>
</feature>
<proteinExistence type="predicted"/>
<evidence type="ECO:0000313" key="3">
    <source>
        <dbReference type="Proteomes" id="UP000239539"/>
    </source>
</evidence>
<dbReference type="EMBL" id="PVNO01000031">
    <property type="protein sequence ID" value="PRO67570.1"/>
    <property type="molecule type" value="Genomic_DNA"/>
</dbReference>
<accession>A0ABX5CJD5</accession>
<dbReference type="RefSeq" id="WP_105932587.1">
    <property type="nucleotide sequence ID" value="NZ_PVNO01000031.1"/>
</dbReference>
<sequence>MILSDEKLSAFLDGELDAVEMDTVRDAIAHDVTVSDRLAALADVDRVVKVAAEKATAVALPKEIVALLSDESRSREKSVVQGYSERLNGESSANKNPATPFSANQNTGENVRPFPRKVNTADGARVEKAKWKGVSSTAAIAASVAVLAGLVFFNQQGADISQPSHWANVSSVLDSNLSGETTSFETGITVTPKLSFLNTDLNFCRQAEVKSQDEINVMIACKDKHGGWRLAASKLDELGANTGQYQTATSAKLLEDKLDVMMASAPLNREQEKNAIEATWLAEKAEGVDDEI</sequence>
<reference evidence="3" key="1">
    <citation type="journal article" date="2020" name="Int. J. Syst. Evol. Microbiol.">
        <title>Alteromonas alba sp. nov., a marine bacterium isolated from the seawater of the West Pacific Ocean.</title>
        <authorList>
            <person name="Sun C."/>
            <person name="Wu Y.-H."/>
            <person name="Xamxidin M."/>
            <person name="Cheng H."/>
            <person name="Xu X.-W."/>
        </authorList>
    </citation>
    <scope>NUCLEOTIDE SEQUENCE [LARGE SCALE GENOMIC DNA]</scope>
    <source>
        <strain evidence="3">9a2</strain>
    </source>
</reference>
<name>A0ABX5CJD5_9ALTE</name>
<evidence type="ECO:0000313" key="2">
    <source>
        <dbReference type="EMBL" id="PRO67570.1"/>
    </source>
</evidence>
<evidence type="ECO:0000256" key="1">
    <source>
        <dbReference type="SAM" id="MobiDB-lite"/>
    </source>
</evidence>
<keyword evidence="3" id="KW-1185">Reference proteome</keyword>